<dbReference type="Pfam" id="PF02771">
    <property type="entry name" value="Acyl-CoA_dh_N"/>
    <property type="match status" value="1"/>
</dbReference>
<feature type="domain" description="Acyl-CoA dehydrogenase/oxidase C-terminal" evidence="11">
    <location>
        <begin position="284"/>
        <end position="444"/>
    </location>
</feature>
<protein>
    <recommendedName>
        <fullName evidence="9">3-methylmercaptopropionyl-CoA dehydrogenase</fullName>
        <ecNumber evidence="8">1.3.99.41</ecNumber>
    </recommendedName>
</protein>
<evidence type="ECO:0000259" key="13">
    <source>
        <dbReference type="Pfam" id="PF02771"/>
    </source>
</evidence>
<name>A0A3N2DQM3_9GAMM</name>
<keyword evidence="3 10" id="KW-0285">Flavoprotein</keyword>
<comment type="caution">
    <text evidence="15">The sequence shown here is derived from an EMBL/GenBank/DDBJ whole genome shotgun (WGS) entry which is preliminary data.</text>
</comment>
<dbReference type="Proteomes" id="UP000275394">
    <property type="component" value="Unassembled WGS sequence"/>
</dbReference>
<evidence type="ECO:0000256" key="8">
    <source>
        <dbReference type="ARBA" id="ARBA00066694"/>
    </source>
</evidence>
<keyword evidence="5 10" id="KW-0560">Oxidoreductase</keyword>
<accession>A0A3N2DQM3</accession>
<dbReference type="InterPro" id="IPR013786">
    <property type="entry name" value="AcylCoA_DH/ox_N"/>
</dbReference>
<dbReference type="InterPro" id="IPR009075">
    <property type="entry name" value="AcylCo_DH/oxidase_C"/>
</dbReference>
<evidence type="ECO:0000256" key="9">
    <source>
        <dbReference type="ARBA" id="ARBA00069043"/>
    </source>
</evidence>
<dbReference type="OrthoDB" id="9807883at2"/>
<dbReference type="InterPro" id="IPR046373">
    <property type="entry name" value="Acyl-CoA_Oxase/DH_mid-dom_sf"/>
</dbReference>
<dbReference type="InterPro" id="IPR006091">
    <property type="entry name" value="Acyl-CoA_Oxase/DH_mid-dom"/>
</dbReference>
<dbReference type="Gene3D" id="1.10.540.10">
    <property type="entry name" value="Acyl-CoA dehydrogenase/oxidase, N-terminal domain"/>
    <property type="match status" value="1"/>
</dbReference>
<evidence type="ECO:0000313" key="16">
    <source>
        <dbReference type="Proteomes" id="UP000275394"/>
    </source>
</evidence>
<dbReference type="AlphaFoldDB" id="A0A3N2DQM3"/>
<evidence type="ECO:0000256" key="10">
    <source>
        <dbReference type="RuleBase" id="RU362125"/>
    </source>
</evidence>
<comment type="similarity">
    <text evidence="2 10">Belongs to the acyl-CoA dehydrogenase family.</text>
</comment>
<dbReference type="InterPro" id="IPR025878">
    <property type="entry name" value="Acyl-CoA_dh-like_C_dom"/>
</dbReference>
<dbReference type="Pfam" id="PF02770">
    <property type="entry name" value="Acyl-CoA_dh_M"/>
    <property type="match status" value="1"/>
</dbReference>
<dbReference type="GO" id="GO:0016627">
    <property type="term" value="F:oxidoreductase activity, acting on the CH-CH group of donors"/>
    <property type="evidence" value="ECO:0007669"/>
    <property type="project" value="InterPro"/>
</dbReference>
<gene>
    <name evidence="15" type="ORF">EDC56_2049</name>
</gene>
<proteinExistence type="inferred from homology"/>
<dbReference type="EMBL" id="RKHR01000004">
    <property type="protein sequence ID" value="ROS01605.1"/>
    <property type="molecule type" value="Genomic_DNA"/>
</dbReference>
<keyword evidence="4 10" id="KW-0274">FAD</keyword>
<feature type="domain" description="Acyl-CoA oxidase/dehydrogenase middle" evidence="12">
    <location>
        <begin position="162"/>
        <end position="268"/>
    </location>
</feature>
<dbReference type="InterPro" id="IPR037069">
    <property type="entry name" value="AcylCoA_DH/ox_N_sf"/>
</dbReference>
<comment type="function">
    <text evidence="7">Involved in the assimilation of dimethylsulphoniopropionate (DMSP), an important compound in the fixation of carbon in marine phytoplankton, by mediating the conversion of 3-(methylthio)propanoyl-CoA (MMPA-CoA) to 3-(methylthio)acryloyl-CoA (MTA-CoA).</text>
</comment>
<comment type="cofactor">
    <cofactor evidence="1 10">
        <name>FAD</name>
        <dbReference type="ChEBI" id="CHEBI:57692"/>
    </cofactor>
</comment>
<evidence type="ECO:0000259" key="12">
    <source>
        <dbReference type="Pfam" id="PF02770"/>
    </source>
</evidence>
<dbReference type="InterPro" id="IPR009100">
    <property type="entry name" value="AcylCoA_DH/oxidase_NM_dom_sf"/>
</dbReference>
<dbReference type="EC" id="1.3.99.41" evidence="8"/>
<evidence type="ECO:0000256" key="7">
    <source>
        <dbReference type="ARBA" id="ARBA00058683"/>
    </source>
</evidence>
<feature type="domain" description="Acyl-CoA dehydrogenase/oxidase N-terminal" evidence="13">
    <location>
        <begin position="40"/>
        <end position="157"/>
    </location>
</feature>
<evidence type="ECO:0000259" key="14">
    <source>
        <dbReference type="Pfam" id="PF12806"/>
    </source>
</evidence>
<comment type="catalytic activity">
    <reaction evidence="6">
        <text>3-(methylsulfanyl)propanoyl-CoA + oxidized [electron-transfer flavoprotein] + H(+) = 3-(methylsulfanyl)acryloyl-CoA + reduced [electron-transfer flavoprotein]</text>
        <dbReference type="Rhea" id="RHEA:52612"/>
        <dbReference type="Rhea" id="RHEA-COMP:10685"/>
        <dbReference type="Rhea" id="RHEA-COMP:10686"/>
        <dbReference type="ChEBI" id="CHEBI:15378"/>
        <dbReference type="ChEBI" id="CHEBI:57692"/>
        <dbReference type="ChEBI" id="CHEBI:58307"/>
        <dbReference type="ChEBI" id="CHEBI:82815"/>
        <dbReference type="ChEBI" id="CHEBI:84994"/>
        <dbReference type="EC" id="1.3.99.41"/>
    </reaction>
    <physiologicalReaction direction="left-to-right" evidence="6">
        <dbReference type="Rhea" id="RHEA:52613"/>
    </physiologicalReaction>
</comment>
<evidence type="ECO:0000259" key="11">
    <source>
        <dbReference type="Pfam" id="PF00441"/>
    </source>
</evidence>
<dbReference type="Pfam" id="PF12806">
    <property type="entry name" value="Acyl-CoA_dh_C"/>
    <property type="match status" value="1"/>
</dbReference>
<evidence type="ECO:0000256" key="6">
    <source>
        <dbReference type="ARBA" id="ARBA00051388"/>
    </source>
</evidence>
<dbReference type="InterPro" id="IPR052166">
    <property type="entry name" value="Diverse_Acyl-CoA_DH"/>
</dbReference>
<evidence type="ECO:0000256" key="2">
    <source>
        <dbReference type="ARBA" id="ARBA00009347"/>
    </source>
</evidence>
<organism evidence="15 16">
    <name type="scientific">Sinobacterium caligoides</name>
    <dbReference type="NCBI Taxonomy" id="933926"/>
    <lineage>
        <taxon>Bacteria</taxon>
        <taxon>Pseudomonadati</taxon>
        <taxon>Pseudomonadota</taxon>
        <taxon>Gammaproteobacteria</taxon>
        <taxon>Cellvibrionales</taxon>
        <taxon>Spongiibacteraceae</taxon>
        <taxon>Sinobacterium</taxon>
    </lineage>
</organism>
<evidence type="ECO:0000313" key="15">
    <source>
        <dbReference type="EMBL" id="ROS01605.1"/>
    </source>
</evidence>
<evidence type="ECO:0000256" key="3">
    <source>
        <dbReference type="ARBA" id="ARBA00022630"/>
    </source>
</evidence>
<dbReference type="SUPFAM" id="SSF47203">
    <property type="entry name" value="Acyl-CoA dehydrogenase C-terminal domain-like"/>
    <property type="match status" value="1"/>
</dbReference>
<dbReference type="FunFam" id="2.40.110.10:FF:000031">
    <property type="entry name" value="Acyl-CoA dehydrogenase, putative"/>
    <property type="match status" value="1"/>
</dbReference>
<evidence type="ECO:0000256" key="1">
    <source>
        <dbReference type="ARBA" id="ARBA00001974"/>
    </source>
</evidence>
<evidence type="ECO:0000256" key="4">
    <source>
        <dbReference type="ARBA" id="ARBA00022827"/>
    </source>
</evidence>
<reference evidence="15 16" key="1">
    <citation type="submission" date="2018-11" db="EMBL/GenBank/DDBJ databases">
        <title>Genomic Encyclopedia of Type Strains, Phase IV (KMG-IV): sequencing the most valuable type-strain genomes for metagenomic binning, comparative biology and taxonomic classification.</title>
        <authorList>
            <person name="Goeker M."/>
        </authorList>
    </citation>
    <scope>NUCLEOTIDE SEQUENCE [LARGE SCALE GENOMIC DNA]</scope>
    <source>
        <strain evidence="15 16">DSM 100316</strain>
    </source>
</reference>
<dbReference type="Gene3D" id="2.40.110.10">
    <property type="entry name" value="Butyryl-CoA Dehydrogenase, subunit A, domain 2"/>
    <property type="match status" value="1"/>
</dbReference>
<dbReference type="SUPFAM" id="SSF56645">
    <property type="entry name" value="Acyl-CoA dehydrogenase NM domain-like"/>
    <property type="match status" value="1"/>
</dbReference>
<evidence type="ECO:0000256" key="5">
    <source>
        <dbReference type="ARBA" id="ARBA00023002"/>
    </source>
</evidence>
<dbReference type="GO" id="GO:0050660">
    <property type="term" value="F:flavin adenine dinucleotide binding"/>
    <property type="evidence" value="ECO:0007669"/>
    <property type="project" value="InterPro"/>
</dbReference>
<sequence>MSDYRAPLRDIRFNLEEVVDLAEVCTAIGNEDCDPEIVSAILEEAGRLCGEEIAPLNHSCDQAGAGFADRAVTAAPGLKGAYQHFIEGGWGGLSESPEFGGQGLPKVLSGSIQEMTQSANLAFSLCPMLSQGCIEAITLHASDEIKNTYLPKLVTGEWTGTMNLTEPQAGSDLAAIRTKAEPDGDGYRIFGQKIFITWGDHDMTDNIIHLVLARLPDAPAGVKGISLFVVPKYLVNEDGSLGERNDAYAASIEHKMGIHASPTCVMAFGDDEGAMGYLVGEPHNGLVYMFSMMNNARLGVGMQGVAISERAYQQAVEYAKERVQGMTVSGQGGIVKHPDVRRMLMTMRAATEASRSILYTAMAAVDEAHAGLDAEAKARANRRVALLTPVAKGWATEMSLEVTSLGVQVHGGMGFIEETGAAQHQRDARILPIYEGTTGIQAADLIGRKYLRDNGVAMTELLEDIKQDLEKAQQVVEIADITSAVAASLTRYQGLLEDIKSNGQDAIWVGSTATNFMMLSGYVWGAWLLMKSAAIAAPKQQQEPFYRNKVTTARVFCEQLLPRAEALALSMSYGAGAIMDIPEEEL</sequence>
<dbReference type="Pfam" id="PF00441">
    <property type="entry name" value="Acyl-CoA_dh_1"/>
    <property type="match status" value="1"/>
</dbReference>
<dbReference type="InterPro" id="IPR036250">
    <property type="entry name" value="AcylCo_DH-like_C"/>
</dbReference>
<keyword evidence="16" id="KW-1185">Reference proteome</keyword>
<dbReference type="RefSeq" id="WP_123712379.1">
    <property type="nucleotide sequence ID" value="NZ_RKHR01000004.1"/>
</dbReference>
<dbReference type="PANTHER" id="PTHR42803">
    <property type="entry name" value="ACYL-COA DEHYDROGENASE"/>
    <property type="match status" value="1"/>
</dbReference>
<dbReference type="PANTHER" id="PTHR42803:SF1">
    <property type="entry name" value="BROAD-SPECIFICITY LINEAR ACYL-COA DEHYDROGENASE FADE5"/>
    <property type="match status" value="1"/>
</dbReference>
<dbReference type="Gene3D" id="1.20.140.10">
    <property type="entry name" value="Butyryl-CoA Dehydrogenase, subunit A, domain 3"/>
    <property type="match status" value="1"/>
</dbReference>
<feature type="domain" description="Acetyl-CoA dehydrogenase-like C-terminal" evidence="14">
    <location>
        <begin position="462"/>
        <end position="582"/>
    </location>
</feature>